<dbReference type="InterPro" id="IPR002088">
    <property type="entry name" value="Prenyl_trans_a"/>
</dbReference>
<evidence type="ECO:0000313" key="8">
    <source>
        <dbReference type="Proteomes" id="UP000075886"/>
    </source>
</evidence>
<keyword evidence="8" id="KW-1185">Reference proteome</keyword>
<comment type="function">
    <text evidence="6">Catalyzes the transfer of a geranyl-geranyl moiety from geranyl-geranyl pyrophosphate to cysteines occuring in specific C-terminal amino acid sequences.</text>
</comment>
<dbReference type="Pfam" id="PF01239">
    <property type="entry name" value="PPTA"/>
    <property type="match status" value="4"/>
</dbReference>
<dbReference type="FunFam" id="1.25.40.120:FF:000001">
    <property type="entry name" value="Geranylgeranyl transferase type-2 subunit alpha"/>
    <property type="match status" value="1"/>
</dbReference>
<evidence type="ECO:0000256" key="3">
    <source>
        <dbReference type="ARBA" id="ARBA00022679"/>
    </source>
</evidence>
<dbReference type="EMBL" id="AXCN02000682">
    <property type="status" value="NOT_ANNOTATED_CDS"/>
    <property type="molecule type" value="Genomic_DNA"/>
</dbReference>
<dbReference type="GO" id="GO:0097354">
    <property type="term" value="P:prenylation"/>
    <property type="evidence" value="ECO:0007669"/>
    <property type="project" value="UniProtKB-UniRule"/>
</dbReference>
<keyword evidence="3 6" id="KW-0808">Transferase</keyword>
<accession>A0A182QYP0</accession>
<sequence>MVDRLARAQTIETNFFSFTSSKPNVSAERSNHGRLKVRTSAEEAARKKLEQQQKVKLFRAAMGRIMEKKLAEEYDAELMELTAKLLGSNPDIATLWNLRRMCILRLKESNADDIQSVFDKDLGFTEMCLMVNPKSYCAWHHRCWILENAPTADWQKEVDLCTKYLKLDERNFHCWDYRRYVVEKAEVTPEKEFAFCTEKIEKNFSNYSSWHYRSKLLPVLYPHESDPNRPINEEKLKEELELVLTAAFTDPNDSSAWFYQRWLLGYSQPELHVAAFRIDAKQRLAVISFSKPINLASGGYQLTVACCGNCNDVSNWKPASERNTFDTTWFLKDDFVVIDGVESSTVLLLEPNGGSFTLPLLRSPLDHSIVGVTKPKFGYEFGSAIVDVLGAQLASCQELLTYEPDSKWTLLTAALLMKAINPREHYTTIRQYLTKLESVDELRKGYYRDLASKWAIEHRLEQWIDAGNFTAPIDLSDMQLTALSYVQYFVTADGVNLSMNRLIDRNLGVLRDALFCRTLNLASNDLESVTALKELSFVQELLLEGNGKLVANEAMVEELKTKVKSLVL</sequence>
<dbReference type="SUPFAM" id="SSF48439">
    <property type="entry name" value="Protein prenylyltransferase"/>
    <property type="match status" value="1"/>
</dbReference>
<name>A0A182QYP0_9DIPT</name>
<dbReference type="AlphaFoldDB" id="A0A182QYP0"/>
<reference evidence="7" key="2">
    <citation type="submission" date="2020-05" db="UniProtKB">
        <authorList>
            <consortium name="EnsemblMetazoa"/>
        </authorList>
    </citation>
    <scope>IDENTIFICATION</scope>
    <source>
        <strain evidence="7">FAR1</strain>
    </source>
</reference>
<dbReference type="PANTHER" id="PTHR11129:SF2">
    <property type="entry name" value="GERANYLGERANYL TRANSFERASE TYPE-2 SUBUNIT ALPHA"/>
    <property type="match status" value="1"/>
</dbReference>
<evidence type="ECO:0000256" key="6">
    <source>
        <dbReference type="RuleBase" id="RU367120"/>
    </source>
</evidence>
<keyword evidence="4" id="KW-0677">Repeat</keyword>
<organism evidence="7 8">
    <name type="scientific">Anopheles farauti</name>
    <dbReference type="NCBI Taxonomy" id="69004"/>
    <lineage>
        <taxon>Eukaryota</taxon>
        <taxon>Metazoa</taxon>
        <taxon>Ecdysozoa</taxon>
        <taxon>Arthropoda</taxon>
        <taxon>Hexapoda</taxon>
        <taxon>Insecta</taxon>
        <taxon>Pterygota</taxon>
        <taxon>Neoptera</taxon>
        <taxon>Endopterygota</taxon>
        <taxon>Diptera</taxon>
        <taxon>Nematocera</taxon>
        <taxon>Culicoidea</taxon>
        <taxon>Culicidae</taxon>
        <taxon>Anophelinae</taxon>
        <taxon>Anopheles</taxon>
    </lineage>
</organism>
<dbReference type="VEuPathDB" id="VectorBase:AFAF019531"/>
<dbReference type="EC" id="2.5.1.60" evidence="6"/>
<reference evidence="8" key="1">
    <citation type="submission" date="2014-01" db="EMBL/GenBank/DDBJ databases">
        <title>The Genome Sequence of Anopheles farauti FAR1 (V2).</title>
        <authorList>
            <consortium name="The Broad Institute Genomics Platform"/>
            <person name="Neafsey D.E."/>
            <person name="Besansky N."/>
            <person name="Howell P."/>
            <person name="Walton C."/>
            <person name="Young S.K."/>
            <person name="Zeng Q."/>
            <person name="Gargeya S."/>
            <person name="Fitzgerald M."/>
            <person name="Haas B."/>
            <person name="Abouelleil A."/>
            <person name="Allen A.W."/>
            <person name="Alvarado L."/>
            <person name="Arachchi H.M."/>
            <person name="Berlin A.M."/>
            <person name="Chapman S.B."/>
            <person name="Gainer-Dewar J."/>
            <person name="Goldberg J."/>
            <person name="Griggs A."/>
            <person name="Gujja S."/>
            <person name="Hansen M."/>
            <person name="Howarth C."/>
            <person name="Imamovic A."/>
            <person name="Ireland A."/>
            <person name="Larimer J."/>
            <person name="McCowan C."/>
            <person name="Murphy C."/>
            <person name="Pearson M."/>
            <person name="Poon T.W."/>
            <person name="Priest M."/>
            <person name="Roberts A."/>
            <person name="Saif S."/>
            <person name="Shea T."/>
            <person name="Sisk P."/>
            <person name="Sykes S."/>
            <person name="Wortman J."/>
            <person name="Nusbaum C."/>
            <person name="Birren B."/>
        </authorList>
    </citation>
    <scope>NUCLEOTIDE SEQUENCE [LARGE SCALE GENOMIC DNA]</scope>
    <source>
        <strain evidence="8">FAR1</strain>
    </source>
</reference>
<comment type="catalytic activity">
    <reaction evidence="5 6">
        <text>geranylgeranyl diphosphate + L-cysteinyl-[protein] = S-geranylgeranyl-L-cysteinyl-[protein] + diphosphate</text>
        <dbReference type="Rhea" id="RHEA:21240"/>
        <dbReference type="Rhea" id="RHEA-COMP:10131"/>
        <dbReference type="Rhea" id="RHEA-COMP:11537"/>
        <dbReference type="ChEBI" id="CHEBI:29950"/>
        <dbReference type="ChEBI" id="CHEBI:33019"/>
        <dbReference type="ChEBI" id="CHEBI:57533"/>
        <dbReference type="ChEBI" id="CHEBI:86021"/>
        <dbReference type="EC" id="2.5.1.60"/>
    </reaction>
</comment>
<dbReference type="EnsemblMetazoa" id="AFAF019531-RA">
    <property type="protein sequence ID" value="AFAF019531-PA"/>
    <property type="gene ID" value="AFAF019531"/>
</dbReference>
<dbReference type="PROSITE" id="PS51147">
    <property type="entry name" value="PFTA"/>
    <property type="match status" value="5"/>
</dbReference>
<dbReference type="Gene3D" id="2.60.40.1130">
    <property type="entry name" value="Rab geranylgeranyltransferase alpha-subunit, insert domain"/>
    <property type="match status" value="1"/>
</dbReference>
<protein>
    <recommendedName>
        <fullName evidence="6">Geranylgeranyl transferase type-2 subunit alpha</fullName>
        <ecNumber evidence="6">2.5.1.60</ecNumber>
    </recommendedName>
    <alternativeName>
        <fullName evidence="6">Geranylgeranyl transferase type II subunit alpha</fullName>
    </alternativeName>
</protein>
<dbReference type="Proteomes" id="UP000075886">
    <property type="component" value="Unassembled WGS sequence"/>
</dbReference>
<dbReference type="STRING" id="69004.A0A182QYP0"/>
<comment type="similarity">
    <text evidence="1 6">Belongs to the protein prenyltransferase subunit alpha family.</text>
</comment>
<evidence type="ECO:0000256" key="2">
    <source>
        <dbReference type="ARBA" id="ARBA00022602"/>
    </source>
</evidence>
<evidence type="ECO:0000313" key="7">
    <source>
        <dbReference type="EnsemblMetazoa" id="AFAF019531-PA"/>
    </source>
</evidence>
<dbReference type="GO" id="GO:0005968">
    <property type="term" value="C:Rab-protein geranylgeranyltransferase complex"/>
    <property type="evidence" value="ECO:0007669"/>
    <property type="project" value="TreeGrafter"/>
</dbReference>
<keyword evidence="2 6" id="KW-0637">Prenyltransferase</keyword>
<evidence type="ECO:0000256" key="5">
    <source>
        <dbReference type="ARBA" id="ARBA00047658"/>
    </source>
</evidence>
<dbReference type="GO" id="GO:0004663">
    <property type="term" value="F:Rab geranylgeranyltransferase activity"/>
    <property type="evidence" value="ECO:0007669"/>
    <property type="project" value="UniProtKB-UniRule"/>
</dbReference>
<dbReference type="Gene3D" id="1.25.40.120">
    <property type="entry name" value="Protein prenylyltransferase"/>
    <property type="match status" value="1"/>
</dbReference>
<proteinExistence type="inferred from homology"/>
<dbReference type="PANTHER" id="PTHR11129">
    <property type="entry name" value="PROTEIN FARNESYLTRANSFERASE ALPHA SUBUNIT/RAB GERANYLGERANYL TRANSFERASE ALPHA SUBUNIT"/>
    <property type="match status" value="1"/>
</dbReference>
<evidence type="ECO:0000256" key="4">
    <source>
        <dbReference type="ARBA" id="ARBA00022737"/>
    </source>
</evidence>
<evidence type="ECO:0000256" key="1">
    <source>
        <dbReference type="ARBA" id="ARBA00006734"/>
    </source>
</evidence>